<accession>A0AAV4RT21</accession>
<gene>
    <name evidence="1" type="ORF">CEXT_571091</name>
</gene>
<comment type="caution">
    <text evidence="1">The sequence shown here is derived from an EMBL/GenBank/DDBJ whole genome shotgun (WGS) entry which is preliminary data.</text>
</comment>
<evidence type="ECO:0000313" key="1">
    <source>
        <dbReference type="EMBL" id="GIY24284.1"/>
    </source>
</evidence>
<reference evidence="1 2" key="1">
    <citation type="submission" date="2021-06" db="EMBL/GenBank/DDBJ databases">
        <title>Caerostris extrusa draft genome.</title>
        <authorList>
            <person name="Kono N."/>
            <person name="Arakawa K."/>
        </authorList>
    </citation>
    <scope>NUCLEOTIDE SEQUENCE [LARGE SCALE GENOMIC DNA]</scope>
</reference>
<dbReference type="Proteomes" id="UP001054945">
    <property type="component" value="Unassembled WGS sequence"/>
</dbReference>
<protein>
    <submittedName>
        <fullName evidence="1">Uncharacterized protein</fullName>
    </submittedName>
</protein>
<evidence type="ECO:0000313" key="2">
    <source>
        <dbReference type="Proteomes" id="UP001054945"/>
    </source>
</evidence>
<organism evidence="1 2">
    <name type="scientific">Caerostris extrusa</name>
    <name type="common">Bark spider</name>
    <name type="synonym">Caerostris bankana</name>
    <dbReference type="NCBI Taxonomy" id="172846"/>
    <lineage>
        <taxon>Eukaryota</taxon>
        <taxon>Metazoa</taxon>
        <taxon>Ecdysozoa</taxon>
        <taxon>Arthropoda</taxon>
        <taxon>Chelicerata</taxon>
        <taxon>Arachnida</taxon>
        <taxon>Araneae</taxon>
        <taxon>Araneomorphae</taxon>
        <taxon>Entelegynae</taxon>
        <taxon>Araneoidea</taxon>
        <taxon>Araneidae</taxon>
        <taxon>Caerostris</taxon>
    </lineage>
</organism>
<proteinExistence type="predicted"/>
<name>A0AAV4RT21_CAEEX</name>
<keyword evidence="2" id="KW-1185">Reference proteome</keyword>
<sequence length="88" mass="9751">MNGMNSARKKLALVALVKKNRNFLQPPANGNLPQALNEIKAKLERIDLALSEMKEPAKEINISQQQTRTLKFPQVPVDSDAAESVKVL</sequence>
<dbReference type="EMBL" id="BPLR01008377">
    <property type="protein sequence ID" value="GIY24284.1"/>
    <property type="molecule type" value="Genomic_DNA"/>
</dbReference>
<dbReference type="AlphaFoldDB" id="A0AAV4RT21"/>